<keyword evidence="1" id="KW-0812">Transmembrane</keyword>
<accession>A0A0N5CDB0</accession>
<dbReference type="AlphaFoldDB" id="A0A0N5CDB0"/>
<proteinExistence type="predicted"/>
<name>A0A0N5CDB0_STREA</name>
<protein>
    <submittedName>
        <fullName evidence="3">Ion_trans domain-containing protein</fullName>
    </submittedName>
</protein>
<reference evidence="3" key="1">
    <citation type="submission" date="2017-02" db="UniProtKB">
        <authorList>
            <consortium name="WormBaseParasite"/>
        </authorList>
    </citation>
    <scope>IDENTIFICATION</scope>
</reference>
<keyword evidence="2" id="KW-1185">Reference proteome</keyword>
<dbReference type="WBParaSite" id="SPAL_0001585500.1">
    <property type="protein sequence ID" value="SPAL_0001585500.1"/>
    <property type="gene ID" value="SPAL_0001585500"/>
</dbReference>
<organism evidence="2 3">
    <name type="scientific">Strongyloides papillosus</name>
    <name type="common">Intestinal threadworm</name>
    <dbReference type="NCBI Taxonomy" id="174720"/>
    <lineage>
        <taxon>Eukaryota</taxon>
        <taxon>Metazoa</taxon>
        <taxon>Ecdysozoa</taxon>
        <taxon>Nematoda</taxon>
        <taxon>Chromadorea</taxon>
        <taxon>Rhabditida</taxon>
        <taxon>Tylenchina</taxon>
        <taxon>Panagrolaimomorpha</taxon>
        <taxon>Strongyloidoidea</taxon>
        <taxon>Strongyloididae</taxon>
        <taxon>Strongyloides</taxon>
    </lineage>
</organism>
<keyword evidence="1" id="KW-0472">Membrane</keyword>
<evidence type="ECO:0000313" key="2">
    <source>
        <dbReference type="Proteomes" id="UP000046392"/>
    </source>
</evidence>
<feature type="transmembrane region" description="Helical" evidence="1">
    <location>
        <begin position="60"/>
        <end position="84"/>
    </location>
</feature>
<sequence length="164" mass="18967">MIFAEKEPGKPLNGSYTFAVLVIVIFANLLLFIVIRTLLNLENDMDQPYIDEPFRTYLQYFLLYFSLSFCFGCWCCCCGGGLFLTSLKKIKFCHVKQNDALDFAAIHRLYNRIKHVKPNTDFVKKFRRKNEDDSSSEDNETDLNVASLEEVVVDGKKQNKILTK</sequence>
<evidence type="ECO:0000256" key="1">
    <source>
        <dbReference type="SAM" id="Phobius"/>
    </source>
</evidence>
<dbReference type="Proteomes" id="UP000046392">
    <property type="component" value="Unplaced"/>
</dbReference>
<keyword evidence="1" id="KW-1133">Transmembrane helix</keyword>
<evidence type="ECO:0000313" key="3">
    <source>
        <dbReference type="WBParaSite" id="SPAL_0001585500.1"/>
    </source>
</evidence>
<feature type="transmembrane region" description="Helical" evidence="1">
    <location>
        <begin position="16"/>
        <end position="39"/>
    </location>
</feature>